<reference evidence="7" key="1">
    <citation type="journal article" date="2019" name="Int. J. Syst. Evol. Microbiol.">
        <title>The Global Catalogue of Microorganisms (GCM) 10K type strain sequencing project: providing services to taxonomists for standard genome sequencing and annotation.</title>
        <authorList>
            <consortium name="The Broad Institute Genomics Platform"/>
            <consortium name="The Broad Institute Genome Sequencing Center for Infectious Disease"/>
            <person name="Wu L."/>
            <person name="Ma J."/>
        </authorList>
    </citation>
    <scope>NUCLEOTIDE SEQUENCE [LARGE SCALE GENOMIC DNA]</scope>
    <source>
        <strain evidence="7">CGMCC 4.7178</strain>
    </source>
</reference>
<dbReference type="Pfam" id="PF02311">
    <property type="entry name" value="AraC_binding"/>
    <property type="match status" value="1"/>
</dbReference>
<evidence type="ECO:0000313" key="7">
    <source>
        <dbReference type="Proteomes" id="UP000631535"/>
    </source>
</evidence>
<feature type="compositionally biased region" description="Basic and acidic residues" evidence="4">
    <location>
        <begin position="286"/>
        <end position="300"/>
    </location>
</feature>
<evidence type="ECO:0000256" key="2">
    <source>
        <dbReference type="ARBA" id="ARBA00023125"/>
    </source>
</evidence>
<dbReference type="InterPro" id="IPR037923">
    <property type="entry name" value="HTH-like"/>
</dbReference>
<keyword evidence="7" id="KW-1185">Reference proteome</keyword>
<dbReference type="InterPro" id="IPR014710">
    <property type="entry name" value="RmlC-like_jellyroll"/>
</dbReference>
<comment type="caution">
    <text evidence="6">The sequence shown here is derived from an EMBL/GenBank/DDBJ whole genome shotgun (WGS) entry which is preliminary data.</text>
</comment>
<evidence type="ECO:0000256" key="1">
    <source>
        <dbReference type="ARBA" id="ARBA00023015"/>
    </source>
</evidence>
<dbReference type="SUPFAM" id="SSF46689">
    <property type="entry name" value="Homeodomain-like"/>
    <property type="match status" value="2"/>
</dbReference>
<feature type="region of interest" description="Disordered" evidence="4">
    <location>
        <begin position="270"/>
        <end position="300"/>
    </location>
</feature>
<dbReference type="InterPro" id="IPR050204">
    <property type="entry name" value="AraC_XylS_family_regulators"/>
</dbReference>
<dbReference type="Pfam" id="PF12833">
    <property type="entry name" value="HTH_18"/>
    <property type="match status" value="1"/>
</dbReference>
<keyword evidence="1" id="KW-0805">Transcription regulation</keyword>
<dbReference type="SUPFAM" id="SSF51215">
    <property type="entry name" value="Regulatory protein AraC"/>
    <property type="match status" value="1"/>
</dbReference>
<dbReference type="InterPro" id="IPR009057">
    <property type="entry name" value="Homeodomain-like_sf"/>
</dbReference>
<gene>
    <name evidence="6" type="ORF">GCM10012287_51210</name>
</gene>
<dbReference type="EMBL" id="BMMP01000021">
    <property type="protein sequence ID" value="GGO56800.1"/>
    <property type="molecule type" value="Genomic_DNA"/>
</dbReference>
<dbReference type="InterPro" id="IPR018060">
    <property type="entry name" value="HTH_AraC"/>
</dbReference>
<keyword evidence="3" id="KW-0804">Transcription</keyword>
<dbReference type="Gene3D" id="1.10.10.60">
    <property type="entry name" value="Homeodomain-like"/>
    <property type="match status" value="2"/>
</dbReference>
<evidence type="ECO:0000313" key="6">
    <source>
        <dbReference type="EMBL" id="GGO56800.1"/>
    </source>
</evidence>
<dbReference type="Gene3D" id="2.60.120.10">
    <property type="entry name" value="Jelly Rolls"/>
    <property type="match status" value="1"/>
</dbReference>
<organism evidence="6 7">
    <name type="scientific">Streptomyces daqingensis</name>
    <dbReference type="NCBI Taxonomy" id="1472640"/>
    <lineage>
        <taxon>Bacteria</taxon>
        <taxon>Bacillati</taxon>
        <taxon>Actinomycetota</taxon>
        <taxon>Actinomycetes</taxon>
        <taxon>Kitasatosporales</taxon>
        <taxon>Streptomycetaceae</taxon>
        <taxon>Streptomyces</taxon>
    </lineage>
</organism>
<name>A0ABQ2MSK3_9ACTN</name>
<dbReference type="SMART" id="SM00342">
    <property type="entry name" value="HTH_ARAC"/>
    <property type="match status" value="1"/>
</dbReference>
<dbReference type="PANTHER" id="PTHR46796">
    <property type="entry name" value="HTH-TYPE TRANSCRIPTIONAL ACTIVATOR RHAS-RELATED"/>
    <property type="match status" value="1"/>
</dbReference>
<dbReference type="RefSeq" id="WP_189039559.1">
    <property type="nucleotide sequence ID" value="NZ_BMMP01000021.1"/>
</dbReference>
<protein>
    <submittedName>
        <fullName evidence="6">Transcriptional regulator</fullName>
    </submittedName>
</protein>
<evidence type="ECO:0000256" key="3">
    <source>
        <dbReference type="ARBA" id="ARBA00023163"/>
    </source>
</evidence>
<feature type="domain" description="HTH araC/xylS-type" evidence="5">
    <location>
        <begin position="172"/>
        <end position="269"/>
    </location>
</feature>
<dbReference type="Proteomes" id="UP000631535">
    <property type="component" value="Unassembled WGS sequence"/>
</dbReference>
<dbReference type="PROSITE" id="PS01124">
    <property type="entry name" value="HTH_ARAC_FAMILY_2"/>
    <property type="match status" value="1"/>
</dbReference>
<evidence type="ECO:0000259" key="5">
    <source>
        <dbReference type="PROSITE" id="PS01124"/>
    </source>
</evidence>
<sequence>MEGESARHWRHPALPEVDLLRARYSRKTFARHTHDSYVLGAIAEGVEVFTLRGTQHRAGPGGLALINPGDPHSAHEGGPEGWRYHVLYAAPGLVARIAAETTSLRGTPGFAAAAVDDPQSAALIAHVVGAAEAGQALAADSLMRSTVARLLRLHGGPLPARAVRTAGARTAERARAVLEERMARPPTLKALADELGTSTFALLRAYRERYGMPPHAWLTDARVRRAMALLEAGTPPAETAAAVGFTDQSHLNRHFGRIVGVPPGAYQRERLGAPGTPSLRAGRAAGPERVRTEQRAARCR</sequence>
<proteinExistence type="predicted"/>
<dbReference type="InterPro" id="IPR003313">
    <property type="entry name" value="AraC-bd"/>
</dbReference>
<keyword evidence="2" id="KW-0238">DNA-binding</keyword>
<evidence type="ECO:0000256" key="4">
    <source>
        <dbReference type="SAM" id="MobiDB-lite"/>
    </source>
</evidence>
<dbReference type="PANTHER" id="PTHR46796:SF2">
    <property type="entry name" value="TRANSCRIPTIONAL REGULATORY PROTEIN"/>
    <property type="match status" value="1"/>
</dbReference>
<accession>A0ABQ2MSK3</accession>